<proteinExistence type="predicted"/>
<protein>
    <submittedName>
        <fullName evidence="2">Uncharacterized protein</fullName>
    </submittedName>
</protein>
<evidence type="ECO:0000256" key="1">
    <source>
        <dbReference type="SAM" id="MobiDB-lite"/>
    </source>
</evidence>
<feature type="compositionally biased region" description="Basic and acidic residues" evidence="1">
    <location>
        <begin position="66"/>
        <end position="80"/>
    </location>
</feature>
<feature type="compositionally biased region" description="Basic and acidic residues" evidence="1">
    <location>
        <begin position="47"/>
        <end position="58"/>
    </location>
</feature>
<accession>A0AAV5T762</accession>
<name>A0AAV5T762_9BILA</name>
<dbReference type="AlphaFoldDB" id="A0AAV5T762"/>
<reference evidence="2" key="1">
    <citation type="submission" date="2023-10" db="EMBL/GenBank/DDBJ databases">
        <title>Genome assembly of Pristionchus species.</title>
        <authorList>
            <person name="Yoshida K."/>
            <person name="Sommer R.J."/>
        </authorList>
    </citation>
    <scope>NUCLEOTIDE SEQUENCE</scope>
    <source>
        <strain evidence="2">RS0144</strain>
    </source>
</reference>
<evidence type="ECO:0000313" key="3">
    <source>
        <dbReference type="Proteomes" id="UP001432027"/>
    </source>
</evidence>
<feature type="region of interest" description="Disordered" evidence="1">
    <location>
        <begin position="8"/>
        <end position="118"/>
    </location>
</feature>
<evidence type="ECO:0000313" key="2">
    <source>
        <dbReference type="EMBL" id="GMS90787.1"/>
    </source>
</evidence>
<sequence length="118" mass="13385">MEVMLACIMEERREEKRQESVTERRGGDESCQDLAKSTSMETIEEPIQEKNDSDRPECKQGPSTETQEKINEAKELEDSCHGSAAATSSEAPSHKSTHKVKEEDDLDYPFGDRMRSMD</sequence>
<gene>
    <name evidence="2" type="ORF">PENTCL1PPCAC_12962</name>
</gene>
<keyword evidence="3" id="KW-1185">Reference proteome</keyword>
<organism evidence="2 3">
    <name type="scientific">Pristionchus entomophagus</name>
    <dbReference type="NCBI Taxonomy" id="358040"/>
    <lineage>
        <taxon>Eukaryota</taxon>
        <taxon>Metazoa</taxon>
        <taxon>Ecdysozoa</taxon>
        <taxon>Nematoda</taxon>
        <taxon>Chromadorea</taxon>
        <taxon>Rhabditida</taxon>
        <taxon>Rhabditina</taxon>
        <taxon>Diplogasteromorpha</taxon>
        <taxon>Diplogasteroidea</taxon>
        <taxon>Neodiplogasteridae</taxon>
        <taxon>Pristionchus</taxon>
    </lineage>
</organism>
<feature type="compositionally biased region" description="Basic and acidic residues" evidence="1">
    <location>
        <begin position="9"/>
        <end position="28"/>
    </location>
</feature>
<dbReference type="EMBL" id="BTSX01000003">
    <property type="protein sequence ID" value="GMS90787.1"/>
    <property type="molecule type" value="Genomic_DNA"/>
</dbReference>
<comment type="caution">
    <text evidence="2">The sequence shown here is derived from an EMBL/GenBank/DDBJ whole genome shotgun (WGS) entry which is preliminary data.</text>
</comment>
<feature type="non-terminal residue" evidence="2">
    <location>
        <position position="118"/>
    </location>
</feature>
<dbReference type="Proteomes" id="UP001432027">
    <property type="component" value="Unassembled WGS sequence"/>
</dbReference>